<name>A0ABR4CRP1_9HELO</name>
<evidence type="ECO:0000313" key="1">
    <source>
        <dbReference type="EMBL" id="KAL2072654.1"/>
    </source>
</evidence>
<protein>
    <submittedName>
        <fullName evidence="1">Uncharacterized protein</fullName>
    </submittedName>
</protein>
<dbReference type="Pfam" id="PF26639">
    <property type="entry name" value="Het-6_barrel"/>
    <property type="match status" value="1"/>
</dbReference>
<proteinExistence type="predicted"/>
<sequence length="363" mass="40070">MISKLPVMLCPTFGETSQIKQHSVVYSILGLIQDPKFDRNIIVPDYQKTIVVVYAEAFIIRCERTIHALSNVDYRKNTSSDYGLPSWLPDWKSVSDNPILSYSVDSTSEHQFQATTSTGSLVIRISKDFRELQIAGVRIATIKTVVDKELRCAYATVKCDEGTDRETNVTESLRHITGKDDAELLLRNDEANRGGEECLRYWPKDEEQELFDHATNDQLIAVTLSPVGRLAGTEDGTLAIVNEVTVSGDVVLVPFGGQVPLILRPRGDQYVFIGECFVSGYMHGESVAGLRQESETSGVEVNKAEQGGHASNLVAESAYEASLLIEKMKSLSVTSEKWVQIGEVNKTSLPGKDGSTGEWFTLV</sequence>
<dbReference type="PANTHER" id="PTHR24148:SF64">
    <property type="entry name" value="HETEROKARYON INCOMPATIBILITY DOMAIN-CONTAINING PROTEIN"/>
    <property type="match status" value="1"/>
</dbReference>
<organism evidence="1 2">
    <name type="scientific">Oculimacula yallundae</name>
    <dbReference type="NCBI Taxonomy" id="86028"/>
    <lineage>
        <taxon>Eukaryota</taxon>
        <taxon>Fungi</taxon>
        <taxon>Dikarya</taxon>
        <taxon>Ascomycota</taxon>
        <taxon>Pezizomycotina</taxon>
        <taxon>Leotiomycetes</taxon>
        <taxon>Helotiales</taxon>
        <taxon>Ploettnerulaceae</taxon>
        <taxon>Oculimacula</taxon>
    </lineage>
</organism>
<keyword evidence="2" id="KW-1185">Reference proteome</keyword>
<accession>A0ABR4CRP1</accession>
<dbReference type="InterPro" id="IPR052895">
    <property type="entry name" value="HetReg/Transcr_Mod"/>
</dbReference>
<dbReference type="PANTHER" id="PTHR24148">
    <property type="entry name" value="ANKYRIN REPEAT DOMAIN-CONTAINING PROTEIN 39 HOMOLOG-RELATED"/>
    <property type="match status" value="1"/>
</dbReference>
<dbReference type="EMBL" id="JAZHXI010000004">
    <property type="protein sequence ID" value="KAL2072654.1"/>
    <property type="molecule type" value="Genomic_DNA"/>
</dbReference>
<dbReference type="Proteomes" id="UP001595075">
    <property type="component" value="Unassembled WGS sequence"/>
</dbReference>
<comment type="caution">
    <text evidence="1">The sequence shown here is derived from an EMBL/GenBank/DDBJ whole genome shotgun (WGS) entry which is preliminary data.</text>
</comment>
<evidence type="ECO:0000313" key="2">
    <source>
        <dbReference type="Proteomes" id="UP001595075"/>
    </source>
</evidence>
<reference evidence="1 2" key="1">
    <citation type="journal article" date="2024" name="Commun. Biol.">
        <title>Comparative genomic analysis of thermophilic fungi reveals convergent evolutionary adaptations and gene losses.</title>
        <authorList>
            <person name="Steindorff A.S."/>
            <person name="Aguilar-Pontes M.V."/>
            <person name="Robinson A.J."/>
            <person name="Andreopoulos B."/>
            <person name="LaButti K."/>
            <person name="Kuo A."/>
            <person name="Mondo S."/>
            <person name="Riley R."/>
            <person name="Otillar R."/>
            <person name="Haridas S."/>
            <person name="Lipzen A."/>
            <person name="Grimwood J."/>
            <person name="Schmutz J."/>
            <person name="Clum A."/>
            <person name="Reid I.D."/>
            <person name="Moisan M.C."/>
            <person name="Butler G."/>
            <person name="Nguyen T.T.M."/>
            <person name="Dewar K."/>
            <person name="Conant G."/>
            <person name="Drula E."/>
            <person name="Henrissat B."/>
            <person name="Hansel C."/>
            <person name="Singer S."/>
            <person name="Hutchinson M.I."/>
            <person name="de Vries R.P."/>
            <person name="Natvig D.O."/>
            <person name="Powell A.J."/>
            <person name="Tsang A."/>
            <person name="Grigoriev I.V."/>
        </authorList>
    </citation>
    <scope>NUCLEOTIDE SEQUENCE [LARGE SCALE GENOMIC DNA]</scope>
    <source>
        <strain evidence="1 2">CBS 494.80</strain>
    </source>
</reference>
<gene>
    <name evidence="1" type="ORF">VTL71DRAFT_11997</name>
</gene>